<keyword evidence="1" id="KW-0472">Membrane</keyword>
<proteinExistence type="predicted"/>
<name>A0A8H6SJC4_MYCCL</name>
<evidence type="ECO:0000313" key="3">
    <source>
        <dbReference type="Proteomes" id="UP000613580"/>
    </source>
</evidence>
<comment type="caution">
    <text evidence="2">The sequence shown here is derived from an EMBL/GenBank/DDBJ whole genome shotgun (WGS) entry which is preliminary data.</text>
</comment>
<feature type="transmembrane region" description="Helical" evidence="1">
    <location>
        <begin position="110"/>
        <end position="135"/>
    </location>
</feature>
<dbReference type="EMBL" id="JACAZE010000014">
    <property type="protein sequence ID" value="KAF7299917.1"/>
    <property type="molecule type" value="Genomic_DNA"/>
</dbReference>
<organism evidence="2 3">
    <name type="scientific">Mycena chlorophos</name>
    <name type="common">Agaric fungus</name>
    <name type="synonym">Agaricus chlorophos</name>
    <dbReference type="NCBI Taxonomy" id="658473"/>
    <lineage>
        <taxon>Eukaryota</taxon>
        <taxon>Fungi</taxon>
        <taxon>Dikarya</taxon>
        <taxon>Basidiomycota</taxon>
        <taxon>Agaricomycotina</taxon>
        <taxon>Agaricomycetes</taxon>
        <taxon>Agaricomycetidae</taxon>
        <taxon>Agaricales</taxon>
        <taxon>Marasmiineae</taxon>
        <taxon>Mycenaceae</taxon>
        <taxon>Mycena</taxon>
    </lineage>
</organism>
<protein>
    <submittedName>
        <fullName evidence="2">Uncharacterized protein</fullName>
    </submittedName>
</protein>
<accession>A0A8H6SJC4</accession>
<evidence type="ECO:0000256" key="1">
    <source>
        <dbReference type="SAM" id="Phobius"/>
    </source>
</evidence>
<keyword evidence="3" id="KW-1185">Reference proteome</keyword>
<reference evidence="2" key="1">
    <citation type="submission" date="2020-05" db="EMBL/GenBank/DDBJ databases">
        <title>Mycena genomes resolve the evolution of fungal bioluminescence.</title>
        <authorList>
            <person name="Tsai I.J."/>
        </authorList>
    </citation>
    <scope>NUCLEOTIDE SEQUENCE</scope>
    <source>
        <strain evidence="2">110903Hualien_Pintung</strain>
    </source>
</reference>
<evidence type="ECO:0000313" key="2">
    <source>
        <dbReference type="EMBL" id="KAF7299917.1"/>
    </source>
</evidence>
<sequence>MDSAEDSSSFPLQTLEIAPQTPLFHILVVGPRGVAYFDILFGITALYSFDARFDKLHRDLTRGWTLDDPHVRRNSPLLVSALRQLASVPDSKAAEGHKAAWSSFLDRYQLLIGLFVGGGVSVAMGGMVAALVLALWVAQIAVRWRQHLPETTRSVLSYIIHTILILDLIFHNASTARPLHPLAESDIQRALDDYRASEASAQVDSEVRLFVDDMCESVKRIYRGVRKAQIGQFVRELVRKWSIGEDGER</sequence>
<dbReference type="Proteomes" id="UP000613580">
    <property type="component" value="Unassembled WGS sequence"/>
</dbReference>
<keyword evidence="1" id="KW-0812">Transmembrane</keyword>
<dbReference type="AlphaFoldDB" id="A0A8H6SJC4"/>
<dbReference type="OrthoDB" id="391988at2759"/>
<gene>
    <name evidence="2" type="ORF">HMN09_00999300</name>
</gene>
<keyword evidence="1" id="KW-1133">Transmembrane helix</keyword>